<feature type="domain" description="Solute-binding protein family 3/N-terminal" evidence="4">
    <location>
        <begin position="25"/>
        <end position="250"/>
    </location>
</feature>
<keyword evidence="2 3" id="KW-0732">Signal</keyword>
<keyword evidence="6" id="KW-1185">Reference proteome</keyword>
<dbReference type="EMBL" id="UHIC01000001">
    <property type="protein sequence ID" value="SUO93741.1"/>
    <property type="molecule type" value="Genomic_DNA"/>
</dbReference>
<dbReference type="Gene3D" id="3.40.190.10">
    <property type="entry name" value="Periplasmic binding protein-like II"/>
    <property type="match status" value="2"/>
</dbReference>
<evidence type="ECO:0000256" key="3">
    <source>
        <dbReference type="SAM" id="SignalP"/>
    </source>
</evidence>
<dbReference type="OrthoDB" id="8611212at2"/>
<feature type="chain" id="PRO_5017020408" evidence="3">
    <location>
        <begin position="22"/>
        <end position="250"/>
    </location>
</feature>
<name>A0A380MPW8_9GAMM</name>
<dbReference type="RefSeq" id="WP_084601504.1">
    <property type="nucleotide sequence ID" value="NZ_LWHB01000013.1"/>
</dbReference>
<gene>
    <name evidence="5" type="ORF">NCTC13337_00377</name>
</gene>
<dbReference type="AlphaFoldDB" id="A0A380MPW8"/>
<accession>A0A380MPW8</accession>
<evidence type="ECO:0000313" key="5">
    <source>
        <dbReference type="EMBL" id="SUO93741.1"/>
    </source>
</evidence>
<comment type="similarity">
    <text evidence="1">Belongs to the bacterial solute-binding protein 3 family.</text>
</comment>
<dbReference type="InterPro" id="IPR001638">
    <property type="entry name" value="Solute-binding_3/MltF_N"/>
</dbReference>
<dbReference type="Proteomes" id="UP000254601">
    <property type="component" value="Unassembled WGS sequence"/>
</dbReference>
<evidence type="ECO:0000313" key="6">
    <source>
        <dbReference type="Proteomes" id="UP000254601"/>
    </source>
</evidence>
<protein>
    <submittedName>
        <fullName evidence="5">Probable amino-acid ABC transporter-binding protein HI_1080</fullName>
    </submittedName>
</protein>
<sequence length="250" mass="28596">MMNRKKLFVNLLFFVAFSSFGQEEKYIVGTDPTYPPFEFKNDNGEPSGFEVDVLKIIAREENFTIEIQYLKRENWQEALTKGKVDIFLGAFTISPEIMASAEMTLPIMQTQRVVYFLDTDNNQSLEMLTDLKGKTFTGNKGEGTTEQYAAQLSGNSQFYQPADTIFLALKSVWKGEADAAIGDDLVFQYYGQKYPQIAYRFIPFPNSERYIGYALKKGNISLKKKINNGLEKAQKQGEYQQLVQNYFGKI</sequence>
<evidence type="ECO:0000256" key="2">
    <source>
        <dbReference type="ARBA" id="ARBA00022729"/>
    </source>
</evidence>
<evidence type="ECO:0000259" key="4">
    <source>
        <dbReference type="SMART" id="SM00062"/>
    </source>
</evidence>
<dbReference type="SUPFAM" id="SSF53850">
    <property type="entry name" value="Periplasmic binding protein-like II"/>
    <property type="match status" value="1"/>
</dbReference>
<dbReference type="PANTHER" id="PTHR35936">
    <property type="entry name" value="MEMBRANE-BOUND LYTIC MUREIN TRANSGLYCOSYLASE F"/>
    <property type="match status" value="1"/>
</dbReference>
<proteinExistence type="inferred from homology"/>
<evidence type="ECO:0000256" key="1">
    <source>
        <dbReference type="ARBA" id="ARBA00010333"/>
    </source>
</evidence>
<reference evidence="5 6" key="1">
    <citation type="submission" date="2018-06" db="EMBL/GenBank/DDBJ databases">
        <authorList>
            <consortium name="Pathogen Informatics"/>
            <person name="Doyle S."/>
        </authorList>
    </citation>
    <scope>NUCLEOTIDE SEQUENCE [LARGE SCALE GENOMIC DNA]</scope>
    <source>
        <strain evidence="5 6">NCTC13337</strain>
    </source>
</reference>
<dbReference type="SMART" id="SM00062">
    <property type="entry name" value="PBPb"/>
    <property type="match status" value="1"/>
</dbReference>
<feature type="signal peptide" evidence="3">
    <location>
        <begin position="1"/>
        <end position="21"/>
    </location>
</feature>
<dbReference type="PANTHER" id="PTHR35936:SF19">
    <property type="entry name" value="AMINO-ACID-BINDING PROTEIN YXEM-RELATED"/>
    <property type="match status" value="1"/>
</dbReference>
<organism evidence="5 6">
    <name type="scientific">Suttonella ornithocola</name>
    <dbReference type="NCBI Taxonomy" id="279832"/>
    <lineage>
        <taxon>Bacteria</taxon>
        <taxon>Pseudomonadati</taxon>
        <taxon>Pseudomonadota</taxon>
        <taxon>Gammaproteobacteria</taxon>
        <taxon>Cardiobacteriales</taxon>
        <taxon>Cardiobacteriaceae</taxon>
        <taxon>Suttonella</taxon>
    </lineage>
</organism>
<dbReference type="Pfam" id="PF00497">
    <property type="entry name" value="SBP_bac_3"/>
    <property type="match status" value="1"/>
</dbReference>